<evidence type="ECO:0000259" key="1">
    <source>
        <dbReference type="Pfam" id="PF00814"/>
    </source>
</evidence>
<dbReference type="RefSeq" id="WP_181813709.1">
    <property type="nucleotide sequence ID" value="NZ_QQZY01000009.1"/>
</dbReference>
<dbReference type="CDD" id="cd24032">
    <property type="entry name" value="ASKHA_NBD_TsaB"/>
    <property type="match status" value="1"/>
</dbReference>
<dbReference type="InterPro" id="IPR022496">
    <property type="entry name" value="T6A_TsaB"/>
</dbReference>
<dbReference type="EMBL" id="QQZY01000009">
    <property type="protein sequence ID" value="RDI73464.1"/>
    <property type="molecule type" value="Genomic_DNA"/>
</dbReference>
<protein>
    <submittedName>
        <fullName evidence="2">tRNA threonylcarbamoyl adenosine modification protein YeaZ</fullName>
    </submittedName>
</protein>
<dbReference type="Pfam" id="PF00814">
    <property type="entry name" value="TsaD"/>
    <property type="match status" value="1"/>
</dbReference>
<reference evidence="2 3" key="1">
    <citation type="submission" date="2018-07" db="EMBL/GenBank/DDBJ databases">
        <title>High-quality-draft genome sequence of Gaiella occulta.</title>
        <authorList>
            <person name="Severino R."/>
            <person name="Froufe H.J.C."/>
            <person name="Rainey F.A."/>
            <person name="Barroso C."/>
            <person name="Albuquerque L."/>
            <person name="Lobo-Da-Cunha A."/>
            <person name="Da Costa M.S."/>
            <person name="Egas C."/>
        </authorList>
    </citation>
    <scope>NUCLEOTIDE SEQUENCE [LARGE SCALE GENOMIC DNA]</scope>
    <source>
        <strain evidence="2 3">F2-233</strain>
    </source>
</reference>
<dbReference type="Proteomes" id="UP000254134">
    <property type="component" value="Unassembled WGS sequence"/>
</dbReference>
<dbReference type="InterPro" id="IPR000905">
    <property type="entry name" value="Gcp-like_dom"/>
</dbReference>
<dbReference type="Gene3D" id="3.30.420.40">
    <property type="match status" value="2"/>
</dbReference>
<organism evidence="2 3">
    <name type="scientific">Gaiella occulta</name>
    <dbReference type="NCBI Taxonomy" id="1002870"/>
    <lineage>
        <taxon>Bacteria</taxon>
        <taxon>Bacillati</taxon>
        <taxon>Actinomycetota</taxon>
        <taxon>Thermoleophilia</taxon>
        <taxon>Gaiellales</taxon>
        <taxon>Gaiellaceae</taxon>
        <taxon>Gaiella</taxon>
    </lineage>
</organism>
<dbReference type="PANTHER" id="PTHR11735">
    <property type="entry name" value="TRNA N6-ADENOSINE THREONYLCARBAMOYLTRANSFERASE"/>
    <property type="match status" value="1"/>
</dbReference>
<gene>
    <name evidence="2" type="ORF">Gocc_2820</name>
</gene>
<sequence length="195" mass="19349">MRILAFDTATDVATSALVDGGSVLGERRSRAATVLEDIDALLRAAGMEPADVDAIAVGTGPGSFTGTRIGLAVARGLGLALGVPVAGVSTLDALAAGAHGAFPVVDARRGEVFVPGPRVVSPDALAIPAGTVCVGDGALRYRDLLTAAGGIVPPGDSELHVPRAAAHALLARDFGAADAVQPVYVRVPDADGSLA</sequence>
<evidence type="ECO:0000313" key="2">
    <source>
        <dbReference type="EMBL" id="RDI73464.1"/>
    </source>
</evidence>
<proteinExistence type="predicted"/>
<dbReference type="GO" id="GO:0002949">
    <property type="term" value="P:tRNA threonylcarbamoyladenosine modification"/>
    <property type="evidence" value="ECO:0007669"/>
    <property type="project" value="InterPro"/>
</dbReference>
<name>A0A7M2YU97_9ACTN</name>
<dbReference type="NCBIfam" id="TIGR03725">
    <property type="entry name" value="T6A_YeaZ"/>
    <property type="match status" value="1"/>
</dbReference>
<reference evidence="3" key="2">
    <citation type="journal article" date="2019" name="MicrobiologyOpen">
        <title>High-quality draft genome sequence of Gaiella occulta isolated from a 150 meter deep mineral water borehole and comparison with the genome sequences of other deep-branching lineages of the phylum Actinobacteria.</title>
        <authorList>
            <person name="Severino R."/>
            <person name="Froufe H.J.C."/>
            <person name="Barroso C."/>
            <person name="Albuquerque L."/>
            <person name="Lobo-da-Cunha A."/>
            <person name="da Costa M.S."/>
            <person name="Egas C."/>
        </authorList>
    </citation>
    <scope>NUCLEOTIDE SEQUENCE [LARGE SCALE GENOMIC DNA]</scope>
    <source>
        <strain evidence="3">F2-233</strain>
    </source>
</reference>
<dbReference type="GO" id="GO:0005829">
    <property type="term" value="C:cytosol"/>
    <property type="evidence" value="ECO:0007669"/>
    <property type="project" value="TreeGrafter"/>
</dbReference>
<feature type="domain" description="Gcp-like" evidence="1">
    <location>
        <begin position="34"/>
        <end position="114"/>
    </location>
</feature>
<dbReference type="InterPro" id="IPR043129">
    <property type="entry name" value="ATPase_NBD"/>
</dbReference>
<accession>A0A7M2YU97</accession>
<keyword evidence="3" id="KW-1185">Reference proteome</keyword>
<dbReference type="PANTHER" id="PTHR11735:SF11">
    <property type="entry name" value="TRNA THREONYLCARBAMOYLADENOSINE BIOSYNTHESIS PROTEIN TSAB"/>
    <property type="match status" value="1"/>
</dbReference>
<evidence type="ECO:0000313" key="3">
    <source>
        <dbReference type="Proteomes" id="UP000254134"/>
    </source>
</evidence>
<comment type="caution">
    <text evidence="2">The sequence shown here is derived from an EMBL/GenBank/DDBJ whole genome shotgun (WGS) entry which is preliminary data.</text>
</comment>
<dbReference type="AlphaFoldDB" id="A0A7M2YU97"/>
<dbReference type="SUPFAM" id="SSF53067">
    <property type="entry name" value="Actin-like ATPase domain"/>
    <property type="match status" value="1"/>
</dbReference>